<proteinExistence type="predicted"/>
<dbReference type="Proteomes" id="UP001596472">
    <property type="component" value="Unassembled WGS sequence"/>
</dbReference>
<feature type="signal peptide" evidence="1">
    <location>
        <begin position="1"/>
        <end position="23"/>
    </location>
</feature>
<evidence type="ECO:0000256" key="1">
    <source>
        <dbReference type="SAM" id="SignalP"/>
    </source>
</evidence>
<comment type="caution">
    <text evidence="2">The sequence shown here is derived from an EMBL/GenBank/DDBJ whole genome shotgun (WGS) entry which is preliminary data.</text>
</comment>
<gene>
    <name evidence="2" type="ORF">ACFQY0_20155</name>
</gene>
<reference evidence="3" key="1">
    <citation type="journal article" date="2019" name="Int. J. Syst. Evol. Microbiol.">
        <title>The Global Catalogue of Microorganisms (GCM) 10K type strain sequencing project: providing services to taxonomists for standard genome sequencing and annotation.</title>
        <authorList>
            <consortium name="The Broad Institute Genomics Platform"/>
            <consortium name="The Broad Institute Genome Sequencing Center for Infectious Disease"/>
            <person name="Wu L."/>
            <person name="Ma J."/>
        </authorList>
    </citation>
    <scope>NUCLEOTIDE SEQUENCE [LARGE SCALE GENOMIC DNA]</scope>
    <source>
        <strain evidence="3">CGMCC 4.1467</strain>
    </source>
</reference>
<dbReference type="NCBIfam" id="TIGR01643">
    <property type="entry name" value="YD_repeat_2x"/>
    <property type="match status" value="2"/>
</dbReference>
<sequence>MNKKAMTLLAACFGLLFQTLGKANENNPPIDRCCTCYTLEILPDNKLPAGQRDLARVEALVDSTGQAKIRIKLTKAGIDDTQGGDACDDATYSFTITSEGKEVASGSTSESKEFEVSLDALDGEYVFEGFCNNSDSGSGGSGDGGLCDREYIFVGSCESCGLGGADSCDATGSARVTVGLGVSYQGDTKASLVYYTESLTNPGVSALGLMGVDGMTVTKDGNGHLQSVETETVKAVVSAVSSAHDAKAFKVEFMHNTGAGDGTLFRTMTVENVVTAGVTSLKVTHDVLTKSTVTEYKEPTPDKWVMTTGNGLRRETKLVSLDDGATRVQRITVEERKSDGIAYEVVSDKEEIYTYYPWGDELTSVVQDPDGAKLTTTWSYYELGEETGPNGTKEGYARLKQMTRYDGYEELHTYEPDKHTIVTPFAGDVDGLTKVIEWDSASNARTTTSKVGANVLSKVVEIKGTDTRTRRVYTDDTNYLETVTEYYSLGAPFGRQPKKVTNPDGTVRIYSYSRISGSKVTNIYDGAANGAGTGLVEGTKTVRTENAFGNLESEVVTSVSGNSAQDQLTLHEQTTTSFDNFGRPTAVGYFFDGSGGFAYTTSASYYCCGLESETDMYGITTRYAHDDLRRVVKSNRLNVTHEVVYNGLTQSTHRYSEASTGFSSTTSFASATNEVSRSVVSNLAGTATESWSREAKNGGMVKTASVTTYQPGVGLSRKVVVSPPQTADDSAQPTQTTEYFLDGTTYQTGGDLAPSMRYSYAVGTAGLETDRSYVDGTSLREKVRTKSDYAGRKTDIVYAPGTSVGGTASSFYNSLGQLVRSVDPDGVTTLFAYNDEGERTAAAIDLDDDDTIDVGVDTVTNTETYPVSAHGETVMRTVTSVWSDDETPVETVLSHQDRAVTGLGSWSISYPGSTSEESSSVTELGTAGAGSWTVTQSDPTGAFTETSYTGGLTATIARFKLGGTTAIATTTYTTYDSQNRPTHVTDRTGTTITAYVNDSVDAVKSVTLPGSRTTSYTYDLRNRLTLTDSPNTEDEDGEDLANETATTYFSHGGIKEISGGQTYRRTYTYDYAQRQATMTTYGTSSATTEWQYDLNRGWLDRKEYSGGKGTDYTYTAAGRLETREWSRDIDGGNPATSSKARLKAAYTYYPGSGRLETVAYNDGTPGLEYGYTHNGQIDWVEQGGVRTHDYAYRADLLLDTETVAYDLNGDDDTEDAGDLVRVIERNYEDGSGSTIHRRPSGFVLHDGAVTPTVDHSVGYHYEADIDRLQGISASGVPNLSGKLYAFDYSYNVSNSAHLIGTVTSPVHTVNNTWFPDRDVLALKENKDNGLILVSSFDYDFSVNSTNYSVNDIGQRTGVETAGSAFGVSPPTHLWGYNSRGEVVSADSNKVSSEDRYFTYDGIGNRTQSRVGTALSSGGTAINYMPNSLNQYGTIGSASPQHDLDGNLTEGGLRSAALTSAVGTAYTGTLIWNAENRLIEVKDGSTTKARFTYDYQGRRISKTVGSATTWYLYDGWNVIAEYAGTALNRTYVWGMDLSGSMQGAGGVGGLLAMIDESATGDPVYYPTYDGNGNVSEYLQYVDDADPGTSGNQPGVAVQSHFEYDPFGNLLVSTDTTGFFRYRFSTKPLDSETGLLYYGFRHYDPVTGRWPSRDPIGEPGFISIGNTLSGELAELAATDEELDNLYRFSLNDPVNLYDVLGLKTAAECEREFEACNDGCRALPGRRTVKKALCFSKCQIAYGACLAATEEAIVCYCVVGAGAAIVVATATTGPAGGVVVACAIGAGS</sequence>
<dbReference type="InterPro" id="IPR022385">
    <property type="entry name" value="Rhs_assc_core"/>
</dbReference>
<evidence type="ECO:0000313" key="2">
    <source>
        <dbReference type="EMBL" id="MFC7339516.1"/>
    </source>
</evidence>
<dbReference type="InterPro" id="IPR031325">
    <property type="entry name" value="RHS_repeat"/>
</dbReference>
<protein>
    <submittedName>
        <fullName evidence="2">RHS repeat-associated core domain-containing protein</fullName>
    </submittedName>
</protein>
<feature type="chain" id="PRO_5045457601" evidence="1">
    <location>
        <begin position="24"/>
        <end position="1785"/>
    </location>
</feature>
<dbReference type="EMBL" id="JBHTBS010000019">
    <property type="protein sequence ID" value="MFC7339516.1"/>
    <property type="molecule type" value="Genomic_DNA"/>
</dbReference>
<dbReference type="Gene3D" id="2.180.10.10">
    <property type="entry name" value="RHS repeat-associated core"/>
    <property type="match status" value="2"/>
</dbReference>
<dbReference type="PANTHER" id="PTHR32305:SF15">
    <property type="entry name" value="PROTEIN RHSA-RELATED"/>
    <property type="match status" value="1"/>
</dbReference>
<dbReference type="NCBIfam" id="TIGR03696">
    <property type="entry name" value="Rhs_assc_core"/>
    <property type="match status" value="1"/>
</dbReference>
<name>A0ABW2LFF9_9BACT</name>
<organism evidence="2 3">
    <name type="scientific">Haloferula chungangensis</name>
    <dbReference type="NCBI Taxonomy" id="1048331"/>
    <lineage>
        <taxon>Bacteria</taxon>
        <taxon>Pseudomonadati</taxon>
        <taxon>Verrucomicrobiota</taxon>
        <taxon>Verrucomicrobiia</taxon>
        <taxon>Verrucomicrobiales</taxon>
        <taxon>Verrucomicrobiaceae</taxon>
        <taxon>Haloferula</taxon>
    </lineage>
</organism>
<dbReference type="RefSeq" id="WP_379716482.1">
    <property type="nucleotide sequence ID" value="NZ_JBHTBS010000019.1"/>
</dbReference>
<dbReference type="InterPro" id="IPR050708">
    <property type="entry name" value="T6SS_VgrG/RHS"/>
</dbReference>
<dbReference type="PANTHER" id="PTHR32305">
    <property type="match status" value="1"/>
</dbReference>
<keyword evidence="3" id="KW-1185">Reference proteome</keyword>
<dbReference type="Pfam" id="PF05593">
    <property type="entry name" value="RHS_repeat"/>
    <property type="match status" value="3"/>
</dbReference>
<dbReference type="InterPro" id="IPR006530">
    <property type="entry name" value="YD"/>
</dbReference>
<keyword evidence="1" id="KW-0732">Signal</keyword>
<accession>A0ABW2LFF9</accession>
<evidence type="ECO:0000313" key="3">
    <source>
        <dbReference type="Proteomes" id="UP001596472"/>
    </source>
</evidence>